<keyword evidence="1 2" id="KW-0175">Coiled coil</keyword>
<feature type="compositionally biased region" description="Basic and acidic residues" evidence="3">
    <location>
        <begin position="518"/>
        <end position="543"/>
    </location>
</feature>
<dbReference type="AlphaFoldDB" id="A0ABD1MXQ7"/>
<evidence type="ECO:0000313" key="4">
    <source>
        <dbReference type="EMBL" id="KAL2340620.1"/>
    </source>
</evidence>
<protein>
    <submittedName>
        <fullName evidence="4">Uncharacterized protein</fullName>
    </submittedName>
</protein>
<dbReference type="PANTHER" id="PTHR31342:SF35">
    <property type="entry name" value="PROTEIN CHUP1, CHLOROPLASTIC-LIKE"/>
    <property type="match status" value="1"/>
</dbReference>
<gene>
    <name evidence="4" type="ORF">Fmac_008560</name>
</gene>
<evidence type="ECO:0000256" key="2">
    <source>
        <dbReference type="SAM" id="Coils"/>
    </source>
</evidence>
<organism evidence="4 5">
    <name type="scientific">Flemingia macrophylla</name>
    <dbReference type="NCBI Taxonomy" id="520843"/>
    <lineage>
        <taxon>Eukaryota</taxon>
        <taxon>Viridiplantae</taxon>
        <taxon>Streptophyta</taxon>
        <taxon>Embryophyta</taxon>
        <taxon>Tracheophyta</taxon>
        <taxon>Spermatophyta</taxon>
        <taxon>Magnoliopsida</taxon>
        <taxon>eudicotyledons</taxon>
        <taxon>Gunneridae</taxon>
        <taxon>Pentapetalae</taxon>
        <taxon>rosids</taxon>
        <taxon>fabids</taxon>
        <taxon>Fabales</taxon>
        <taxon>Fabaceae</taxon>
        <taxon>Papilionoideae</taxon>
        <taxon>50 kb inversion clade</taxon>
        <taxon>NPAAA clade</taxon>
        <taxon>indigoferoid/millettioid clade</taxon>
        <taxon>Phaseoleae</taxon>
        <taxon>Flemingia</taxon>
    </lineage>
</organism>
<evidence type="ECO:0000313" key="5">
    <source>
        <dbReference type="Proteomes" id="UP001603857"/>
    </source>
</evidence>
<feature type="region of interest" description="Disordered" evidence="3">
    <location>
        <begin position="296"/>
        <end position="365"/>
    </location>
</feature>
<name>A0ABD1MXQ7_9FABA</name>
<proteinExistence type="predicted"/>
<dbReference type="EMBL" id="JBGMDY010000003">
    <property type="protein sequence ID" value="KAL2340620.1"/>
    <property type="molecule type" value="Genomic_DNA"/>
</dbReference>
<evidence type="ECO:0000256" key="1">
    <source>
        <dbReference type="ARBA" id="ARBA00023054"/>
    </source>
</evidence>
<feature type="coiled-coil region" evidence="2">
    <location>
        <begin position="199"/>
        <end position="233"/>
    </location>
</feature>
<feature type="compositionally biased region" description="Polar residues" evidence="3">
    <location>
        <begin position="320"/>
        <end position="337"/>
    </location>
</feature>
<dbReference type="Proteomes" id="UP001603857">
    <property type="component" value="Unassembled WGS sequence"/>
</dbReference>
<reference evidence="4 5" key="1">
    <citation type="submission" date="2024-08" db="EMBL/GenBank/DDBJ databases">
        <title>Insights into the chromosomal genome structure of Flemingia macrophylla.</title>
        <authorList>
            <person name="Ding Y."/>
            <person name="Zhao Y."/>
            <person name="Bi W."/>
            <person name="Wu M."/>
            <person name="Zhao G."/>
            <person name="Gong Y."/>
            <person name="Li W."/>
            <person name="Zhang P."/>
        </authorList>
    </citation>
    <scope>NUCLEOTIDE SEQUENCE [LARGE SCALE GENOMIC DNA]</scope>
    <source>
        <strain evidence="4">DYQJB</strain>
        <tissue evidence="4">Leaf</tissue>
    </source>
</reference>
<dbReference type="InterPro" id="IPR040265">
    <property type="entry name" value="CHUP1/IPGA1-like"/>
</dbReference>
<feature type="compositionally biased region" description="Low complexity" evidence="3">
    <location>
        <begin position="345"/>
        <end position="361"/>
    </location>
</feature>
<sequence>MVVASVAALKISQTKIASSTKRNGSIKSQGSDGSSLEQELEERENSISEANHVIQGEVKQNHFEMPQNLIKVQNYRQREVKLEKKLIELNGLREEHSAIAQMQKQLEEKKEKLDFLKKTIASLQSENTSILEKVREDLLSKTHLDIANKLINEMKRNKDDANASPMRKQILMLQQQVTEFEKYNGSGRKATANKKLKEVKDMEVKVLELKRSNKELELEKREMGIKLVTAQARIRTEKERETRTKEEITGLHHVHEVLSEQVERLRRNRFDMVQELVYQRCLYTFLRFEVQDHEKQSRKASRRVRSQNSSKELCLKKDASTSSDLEIESVSSNATLDDNSDEIETTTTFESSSSSQSSDSSMKMKRLRKIKDFSSELSPKGRNFASSPGLARRLSLSGSVNSPVINLFQNENNTFKSLENPVLSKMKRVSFSDSVRLSIYQDMTEVVENTVEDKETRSEQIMEVTSSAKSFTNIDSIENNEGAKNNEIGHSDEVYSQNVPVSRKEEWMKTMLVQLKEEKEKVTDARADASLKEGSKGVDKEVEVEAGTPDGVEGLGGSSKTGN</sequence>
<comment type="caution">
    <text evidence="4">The sequence shown here is derived from an EMBL/GenBank/DDBJ whole genome shotgun (WGS) entry which is preliminary data.</text>
</comment>
<feature type="region of interest" description="Disordered" evidence="3">
    <location>
        <begin position="518"/>
        <end position="563"/>
    </location>
</feature>
<evidence type="ECO:0000256" key="3">
    <source>
        <dbReference type="SAM" id="MobiDB-lite"/>
    </source>
</evidence>
<feature type="compositionally biased region" description="Polar residues" evidence="3">
    <location>
        <begin position="18"/>
        <end position="37"/>
    </location>
</feature>
<feature type="compositionally biased region" description="Gly residues" evidence="3">
    <location>
        <begin position="553"/>
        <end position="563"/>
    </location>
</feature>
<keyword evidence="5" id="KW-1185">Reference proteome</keyword>
<dbReference type="PANTHER" id="PTHR31342">
    <property type="entry name" value="PROTEIN CHUP1, CHLOROPLASTIC"/>
    <property type="match status" value="1"/>
</dbReference>
<accession>A0ABD1MXQ7</accession>
<feature type="coiled-coil region" evidence="2">
    <location>
        <begin position="72"/>
        <end position="164"/>
    </location>
</feature>
<feature type="region of interest" description="Disordered" evidence="3">
    <location>
        <begin position="18"/>
        <end position="45"/>
    </location>
</feature>